<evidence type="ECO:0000313" key="2">
    <source>
        <dbReference type="Proteomes" id="UP000068382"/>
    </source>
</evidence>
<organism evidence="1 2">
    <name type="scientific">Tritonibacter horizontis</name>
    <dbReference type="NCBI Taxonomy" id="1768241"/>
    <lineage>
        <taxon>Bacteria</taxon>
        <taxon>Pseudomonadati</taxon>
        <taxon>Pseudomonadota</taxon>
        <taxon>Alphaproteobacteria</taxon>
        <taxon>Rhodobacterales</taxon>
        <taxon>Paracoccaceae</taxon>
        <taxon>Tritonibacter</taxon>
    </lineage>
</organism>
<name>A0A132C0I7_9RHOB</name>
<accession>A0A132C0I7</accession>
<dbReference type="AlphaFoldDB" id="A0A132C0I7"/>
<reference evidence="1 2" key="1">
    <citation type="submission" date="2015-12" db="EMBL/GenBank/DDBJ databases">
        <title>Genome sequence of the marine Rhodobacteraceae strain O3.65, Candidatus Tritonibacter horizontis.</title>
        <authorList>
            <person name="Poehlein A."/>
            <person name="Giebel H.A."/>
            <person name="Voget S."/>
            <person name="Brinkhoff T."/>
        </authorList>
    </citation>
    <scope>NUCLEOTIDE SEQUENCE [LARGE SCALE GENOMIC DNA]</scope>
    <source>
        <strain evidence="1 2">O3.65</strain>
    </source>
</reference>
<sequence>MTTANHDQLGSRCKAHIDQATRTAQCDRSAQDRCCGAASPNRTFVTRPAKLTRKSLQYRTLRTLTVRLVAAKAVAVIGPIPGMVASKRQIELVLWISANRMSIPSICCFSASSCPTRASKAKQASSGRSSRISSSFATRASTRCLPCGTITPYSAKCARNAQAAIVLCRTRSPRALCSIRNA</sequence>
<protein>
    <submittedName>
        <fullName evidence="1">Uncharacterized protein</fullName>
    </submittedName>
</protein>
<dbReference type="EMBL" id="LPUY01000033">
    <property type="protein sequence ID" value="KUP94036.1"/>
    <property type="molecule type" value="Genomic_DNA"/>
</dbReference>
<gene>
    <name evidence="1" type="ORF">TRIHO_10610</name>
</gene>
<dbReference type="Proteomes" id="UP000068382">
    <property type="component" value="Unassembled WGS sequence"/>
</dbReference>
<comment type="caution">
    <text evidence="1">The sequence shown here is derived from an EMBL/GenBank/DDBJ whole genome shotgun (WGS) entry which is preliminary data.</text>
</comment>
<proteinExistence type="predicted"/>
<keyword evidence="2" id="KW-1185">Reference proteome</keyword>
<evidence type="ECO:0000313" key="1">
    <source>
        <dbReference type="EMBL" id="KUP94036.1"/>
    </source>
</evidence>